<dbReference type="Proteomes" id="UP000800200">
    <property type="component" value="Unassembled WGS sequence"/>
</dbReference>
<dbReference type="Gene3D" id="3.30.9.10">
    <property type="entry name" value="D-Amino Acid Oxidase, subunit A, domain 2"/>
    <property type="match status" value="1"/>
</dbReference>
<evidence type="ECO:0000256" key="3">
    <source>
        <dbReference type="ARBA" id="ARBA00023004"/>
    </source>
</evidence>
<keyword evidence="3" id="KW-0408">Iron</keyword>
<reference evidence="6" key="1">
    <citation type="journal article" date="2020" name="Stud. Mycol.">
        <title>101 Dothideomycetes genomes: a test case for predicting lifestyles and emergence of pathogens.</title>
        <authorList>
            <person name="Haridas S."/>
            <person name="Albert R."/>
            <person name="Binder M."/>
            <person name="Bloem J."/>
            <person name="Labutti K."/>
            <person name="Salamov A."/>
            <person name="Andreopoulos B."/>
            <person name="Baker S."/>
            <person name="Barry K."/>
            <person name="Bills G."/>
            <person name="Bluhm B."/>
            <person name="Cannon C."/>
            <person name="Castanera R."/>
            <person name="Culley D."/>
            <person name="Daum C."/>
            <person name="Ezra D."/>
            <person name="Gonzalez J."/>
            <person name="Henrissat B."/>
            <person name="Kuo A."/>
            <person name="Liang C."/>
            <person name="Lipzen A."/>
            <person name="Lutzoni F."/>
            <person name="Magnuson J."/>
            <person name="Mondo S."/>
            <person name="Nolan M."/>
            <person name="Ohm R."/>
            <person name="Pangilinan J."/>
            <person name="Park H.-J."/>
            <person name="Ramirez L."/>
            <person name="Alfaro M."/>
            <person name="Sun H."/>
            <person name="Tritt A."/>
            <person name="Yoshinaga Y."/>
            <person name="Zwiers L.-H."/>
            <person name="Turgeon B."/>
            <person name="Goodwin S."/>
            <person name="Spatafora J."/>
            <person name="Crous P."/>
            <person name="Grigoriev I."/>
        </authorList>
    </citation>
    <scope>NUCLEOTIDE SEQUENCE</scope>
    <source>
        <strain evidence="6">CBS 207.26</strain>
    </source>
</reference>
<evidence type="ECO:0000259" key="5">
    <source>
        <dbReference type="PROSITE" id="PS51296"/>
    </source>
</evidence>
<dbReference type="PANTHER" id="PTHR13847:SF281">
    <property type="entry name" value="FAD DEPENDENT OXIDOREDUCTASE DOMAIN-CONTAINING PROTEIN"/>
    <property type="match status" value="1"/>
</dbReference>
<keyword evidence="1" id="KW-0001">2Fe-2S</keyword>
<keyword evidence="2" id="KW-0479">Metal-binding</keyword>
<dbReference type="Gene3D" id="3.50.50.60">
    <property type="entry name" value="FAD/NAD(P)-binding domain"/>
    <property type="match status" value="1"/>
</dbReference>
<dbReference type="PANTHER" id="PTHR13847">
    <property type="entry name" value="SARCOSINE DEHYDROGENASE-RELATED"/>
    <property type="match status" value="1"/>
</dbReference>
<dbReference type="AlphaFoldDB" id="A0A6A6DD81"/>
<proteinExistence type="predicted"/>
<dbReference type="SUPFAM" id="SSF51905">
    <property type="entry name" value="FAD/NAD(P)-binding domain"/>
    <property type="match status" value="1"/>
</dbReference>
<dbReference type="SUPFAM" id="SSF50022">
    <property type="entry name" value="ISP domain"/>
    <property type="match status" value="1"/>
</dbReference>
<keyword evidence="7" id="KW-1185">Reference proteome</keyword>
<dbReference type="EMBL" id="ML994689">
    <property type="protein sequence ID" value="KAF2177421.1"/>
    <property type="molecule type" value="Genomic_DNA"/>
</dbReference>
<dbReference type="InterPro" id="IPR038010">
    <property type="entry name" value="YhfW_C"/>
</dbReference>
<dbReference type="InterPro" id="IPR036188">
    <property type="entry name" value="FAD/NAD-bd_sf"/>
</dbReference>
<sequence>MANPEHFVRTSGETDPVWFPKLAEDLETDVCIVGAGIAGISTAYELVNRGVKVTLIEARDVLSGETGRTSGHLSSALDDSYTEIAKKHGDEGAQLAADSHTWAIKRVGELVKGLKIECEYRELPAYEISQYRREEAAHKEDIKSIKAEAEKAAELGIAASFKEGFAVNGWDDTVDQRDAGIFAGQATFHPTRYLNGVLQHLKEHPDFSCYTNTRLIDIEETGVEILGVGRKLVKVKTETGNTITCRDAVEATCVPLQKLSIIAEMEYDRTYCIAIRIPKGSVEDCLIYDSADSYKYIRLTDCDEKDDYLIVGGGDHKVGQGDTIKPFEELETWTRQRFTHAGSVDYKWSGQIFEPVDYMAFIGKNQGKKHTYVVTGDSGNGLTHGVLAGKLLADQITGVENEWSKLYDPSRLSSIAKSLPTMVSHDVQINMQYKRFAQSDIQDIEDLANGQGGTLNPLTSKPVAVYKDENGRLHQFSALCPHMKGVVCWNPTEKSWDCPVHGSRFSKDGIQLIGPAKANLSPMDEAGEEAQKRAVSVQ</sequence>
<dbReference type="Gene3D" id="2.102.10.10">
    <property type="entry name" value="Rieske [2Fe-2S] iron-sulphur domain"/>
    <property type="match status" value="1"/>
</dbReference>
<dbReference type="PROSITE" id="PS51296">
    <property type="entry name" value="RIESKE"/>
    <property type="match status" value="1"/>
</dbReference>
<dbReference type="InterPro" id="IPR017941">
    <property type="entry name" value="Rieske_2Fe-2S"/>
</dbReference>
<protein>
    <submittedName>
        <fullName evidence="6">FAD dependent oxidoreductase</fullName>
    </submittedName>
</protein>
<name>A0A6A6DD81_9PEZI</name>
<accession>A0A6A6DD81</accession>
<feature type="domain" description="Rieske" evidence="5">
    <location>
        <begin position="439"/>
        <end position="520"/>
    </location>
</feature>
<evidence type="ECO:0000256" key="2">
    <source>
        <dbReference type="ARBA" id="ARBA00022723"/>
    </source>
</evidence>
<dbReference type="GO" id="GO:0046872">
    <property type="term" value="F:metal ion binding"/>
    <property type="evidence" value="ECO:0007669"/>
    <property type="project" value="UniProtKB-KW"/>
</dbReference>
<dbReference type="Pfam" id="PF00355">
    <property type="entry name" value="Rieske"/>
    <property type="match status" value="1"/>
</dbReference>
<dbReference type="Pfam" id="PF01266">
    <property type="entry name" value="DAO"/>
    <property type="match status" value="1"/>
</dbReference>
<evidence type="ECO:0000256" key="4">
    <source>
        <dbReference type="ARBA" id="ARBA00023014"/>
    </source>
</evidence>
<dbReference type="GO" id="GO:0051537">
    <property type="term" value="F:2 iron, 2 sulfur cluster binding"/>
    <property type="evidence" value="ECO:0007669"/>
    <property type="project" value="UniProtKB-KW"/>
</dbReference>
<evidence type="ECO:0000256" key="1">
    <source>
        <dbReference type="ARBA" id="ARBA00022714"/>
    </source>
</evidence>
<evidence type="ECO:0000313" key="7">
    <source>
        <dbReference type="Proteomes" id="UP000800200"/>
    </source>
</evidence>
<keyword evidence="4" id="KW-0411">Iron-sulfur</keyword>
<dbReference type="FunFam" id="2.102.10.10:FF:000014">
    <property type="entry name" value="Oxidoreductase, FAD dependent"/>
    <property type="match status" value="1"/>
</dbReference>
<dbReference type="CDD" id="cd03477">
    <property type="entry name" value="Rieske_YhfW_C"/>
    <property type="match status" value="1"/>
</dbReference>
<gene>
    <name evidence="6" type="ORF">K469DRAFT_742589</name>
</gene>
<organism evidence="6 7">
    <name type="scientific">Zopfia rhizophila CBS 207.26</name>
    <dbReference type="NCBI Taxonomy" id="1314779"/>
    <lineage>
        <taxon>Eukaryota</taxon>
        <taxon>Fungi</taxon>
        <taxon>Dikarya</taxon>
        <taxon>Ascomycota</taxon>
        <taxon>Pezizomycotina</taxon>
        <taxon>Dothideomycetes</taxon>
        <taxon>Dothideomycetes incertae sedis</taxon>
        <taxon>Zopfiaceae</taxon>
        <taxon>Zopfia</taxon>
    </lineage>
</organism>
<dbReference type="OrthoDB" id="429143at2759"/>
<evidence type="ECO:0000313" key="6">
    <source>
        <dbReference type="EMBL" id="KAF2177421.1"/>
    </source>
</evidence>
<dbReference type="InterPro" id="IPR006076">
    <property type="entry name" value="FAD-dep_OxRdtase"/>
</dbReference>
<dbReference type="GO" id="GO:0005737">
    <property type="term" value="C:cytoplasm"/>
    <property type="evidence" value="ECO:0007669"/>
    <property type="project" value="TreeGrafter"/>
</dbReference>
<dbReference type="InterPro" id="IPR036922">
    <property type="entry name" value="Rieske_2Fe-2S_sf"/>
</dbReference>